<proteinExistence type="predicted"/>
<feature type="transmembrane region" description="Helical" evidence="2">
    <location>
        <begin position="173"/>
        <end position="200"/>
    </location>
</feature>
<dbReference type="RefSeq" id="XP_013330186.1">
    <property type="nucleotide sequence ID" value="XM_013474732.1"/>
</dbReference>
<dbReference type="EMBL" id="LASV01000096">
    <property type="protein sequence ID" value="KKA23574.1"/>
    <property type="molecule type" value="Genomic_DNA"/>
</dbReference>
<name>A0A0F4YZ94_RASE3</name>
<comment type="caution">
    <text evidence="3">The sequence shown here is derived from an EMBL/GenBank/DDBJ whole genome shotgun (WGS) entry which is preliminary data.</text>
</comment>
<feature type="transmembrane region" description="Helical" evidence="2">
    <location>
        <begin position="134"/>
        <end position="152"/>
    </location>
</feature>
<dbReference type="GeneID" id="25314764"/>
<evidence type="ECO:0000313" key="3">
    <source>
        <dbReference type="EMBL" id="KKA23574.1"/>
    </source>
</evidence>
<feature type="region of interest" description="Disordered" evidence="1">
    <location>
        <begin position="399"/>
        <end position="418"/>
    </location>
</feature>
<keyword evidence="2" id="KW-1133">Transmembrane helix</keyword>
<keyword evidence="4" id="KW-1185">Reference proteome</keyword>
<keyword evidence="2" id="KW-0472">Membrane</keyword>
<evidence type="ECO:0000256" key="1">
    <source>
        <dbReference type="SAM" id="MobiDB-lite"/>
    </source>
</evidence>
<evidence type="ECO:0000313" key="4">
    <source>
        <dbReference type="Proteomes" id="UP000053958"/>
    </source>
</evidence>
<feature type="region of interest" description="Disordered" evidence="1">
    <location>
        <begin position="1"/>
        <end position="50"/>
    </location>
</feature>
<sequence length="649" mass="71751">MVSTRHHPRDFPPPPTPSSASTPDNNAAAAAVKPSPTTAATSPTTSGTSRKWVHTPSAAVTIWLLVSVPLVLWDAGYVLLRPHSMPGGKWHSPIWTPYALYGTIDYIYGWPAFNARNGFTAAQTVLNLLETACYVFYLAVIYRYGATVTTGGRASQKKVRKGLSWFLLDEKVVVGRIGAVALLVAFSGSVATFSKTVLYWLNEAFSGFDNIGHNPIGTLILYWIIPNGAWLVFPAYMMYVLGEEIVFALESAAPRLCLAGRNERKRPAVVFRIAVQLNTYIFRLPRICLPDQHIMRTANLAHICISLALDDKGNNPPAHMGLLGSSVPERLRIARQIRRIQARIDPEDLELLVAALLFLLLQAMPVLRHDHVQRHLAGPVRRALGAIVRGLRVRRVRDGAHARAEQTRGVRGPQQREEGLCDANGADRVHGQRLAEVVAHAGVAAEDAGVVHQDVEPATGRRVTSIWIAATVPLMAGSDCRSETTLAPRSGSRLPRSTWYEAELSTRFLAASKPTPWLAPERRQRIDDESCYFGHITGNEGDDLFRSHCCITGIPEELRRPDHLYDGCCSWGRCAEDLVYSFWLNEALKMVEDDIPDGSNAEIMEITQLKKITAIQERSTSDRQGLETRLSRVILVSYSALSIYLPYCG</sequence>
<dbReference type="PANTHER" id="PTHR37919">
    <property type="entry name" value="PROTEIN CBG05606"/>
    <property type="match status" value="1"/>
</dbReference>
<dbReference type="AlphaFoldDB" id="A0A0F4YZ94"/>
<reference evidence="3 4" key="1">
    <citation type="submission" date="2015-04" db="EMBL/GenBank/DDBJ databases">
        <authorList>
            <person name="Heijne W.H."/>
            <person name="Fedorova N.D."/>
            <person name="Nierman W.C."/>
            <person name="Vollebregt A.W."/>
            <person name="Zhao Z."/>
            <person name="Wu L."/>
            <person name="Kumar M."/>
            <person name="Stam H."/>
            <person name="van den Berg M.A."/>
            <person name="Pel H.J."/>
        </authorList>
    </citation>
    <scope>NUCLEOTIDE SEQUENCE [LARGE SCALE GENOMIC DNA]</scope>
    <source>
        <strain evidence="3 4">CBS 393.64</strain>
    </source>
</reference>
<feature type="compositionally biased region" description="Low complexity" evidence="1">
    <location>
        <begin position="18"/>
        <end position="49"/>
    </location>
</feature>
<dbReference type="OrthoDB" id="60858at2759"/>
<feature type="transmembrane region" description="Helical" evidence="2">
    <location>
        <begin position="58"/>
        <end position="80"/>
    </location>
</feature>
<dbReference type="STRING" id="1408163.A0A0F4YZ94"/>
<gene>
    <name evidence="3" type="ORF">T310_2413</name>
</gene>
<evidence type="ECO:0000256" key="2">
    <source>
        <dbReference type="SAM" id="Phobius"/>
    </source>
</evidence>
<dbReference type="Proteomes" id="UP000053958">
    <property type="component" value="Unassembled WGS sequence"/>
</dbReference>
<accession>A0A0F4YZ94</accession>
<feature type="transmembrane region" description="Helical" evidence="2">
    <location>
        <begin position="220"/>
        <end position="241"/>
    </location>
</feature>
<dbReference type="PANTHER" id="PTHR37919:SF2">
    <property type="entry name" value="EXPERA DOMAIN-CONTAINING PROTEIN"/>
    <property type="match status" value="1"/>
</dbReference>
<organism evidence="3 4">
    <name type="scientific">Rasamsonia emersonii (strain ATCC 16479 / CBS 393.64 / IMI 116815)</name>
    <dbReference type="NCBI Taxonomy" id="1408163"/>
    <lineage>
        <taxon>Eukaryota</taxon>
        <taxon>Fungi</taxon>
        <taxon>Dikarya</taxon>
        <taxon>Ascomycota</taxon>
        <taxon>Pezizomycotina</taxon>
        <taxon>Eurotiomycetes</taxon>
        <taxon>Eurotiomycetidae</taxon>
        <taxon>Eurotiales</taxon>
        <taxon>Trichocomaceae</taxon>
        <taxon>Rasamsonia</taxon>
    </lineage>
</organism>
<keyword evidence="2" id="KW-0812">Transmembrane</keyword>
<protein>
    <submittedName>
        <fullName evidence="3">Uncharacterized protein</fullName>
    </submittedName>
</protein>